<accession>A0ABT1Q811</accession>
<reference evidence="1 2" key="1">
    <citation type="submission" date="2022-07" db="EMBL/GenBank/DDBJ databases">
        <title>Degradation activity of malathion, p-nitrophenol and potential low-temperature adaptation strategy of Rhodococcus sp. FXJ9.536.</title>
        <authorList>
            <person name="Huang J."/>
            <person name="Huang Y."/>
        </authorList>
    </citation>
    <scope>NUCLEOTIDE SEQUENCE [LARGE SCALE GENOMIC DNA]</scope>
    <source>
        <strain evidence="1 2">FXJ9.536</strain>
    </source>
</reference>
<evidence type="ECO:0000313" key="2">
    <source>
        <dbReference type="Proteomes" id="UP001524501"/>
    </source>
</evidence>
<keyword evidence="2" id="KW-1185">Reference proteome</keyword>
<protein>
    <recommendedName>
        <fullName evidence="3">DUF4209 domain-containing protein</fullName>
    </recommendedName>
</protein>
<sequence>MSDDTVGRRVRFYGAHDLATGWQVPRVVEIAELFDPNEALRSAEDVLELHHVQQYLELGLLPTAYTDEERAQLQARAPRIRSAVARFFSTINDTNFATRVAGVDHDYHLDLIELLGRNNAFERCDSSTALPALAAAGVHLRELLTSKKLVQAYDTQIRGKLLSSPRGAEHVVRKYLEEDTRSQVHLPASFTAVDARELLEAYIDYDDANPNYIRLIAAARENSRVGIDARLKLRAKRRNDQTTATFFAENNGFRMGCKVGVSEFQDQLVVIEGATSEEHDSRYTYSSQWLDETCDNANILNNFMHLFGFVDHQVLLTLPSYPANLGVMERVIGITGNTEYKTGVAFRVTDMCTRLQTHFYRDFLQTKGIDLEQVVAWFFESYLVEDFGAANFSFSPSQGSTSYLQKSRHLFAEMESVANQFALFVADGQVDRDLLAMGSELAQYKDIPSLLDGKYIYPSGEEINGVLQLLFSDQSRLNYISADLSADAGAELLQENLVAYDDFEDYQKPSVDHLIGLNILENTGNRVQFVDAEQIHILRSLYNTQAASYYHLTATGRAVADYMVARGWAVRRSALLTDAEGKYFNYFLNQVDFSNGPQLRNKYLHGAQAGADGDNAHFDTYITALRLTVSLVIKINDDFQLAAFETGRKDTS</sequence>
<name>A0ABT1Q811_9NOCA</name>
<gene>
    <name evidence="1" type="ORF">NOF53_04195</name>
</gene>
<evidence type="ECO:0008006" key="3">
    <source>
        <dbReference type="Google" id="ProtNLM"/>
    </source>
</evidence>
<comment type="caution">
    <text evidence="1">The sequence shown here is derived from an EMBL/GenBank/DDBJ whole genome shotgun (WGS) entry which is preliminary data.</text>
</comment>
<dbReference type="EMBL" id="JANFQF010000002">
    <property type="protein sequence ID" value="MCQ4118382.1"/>
    <property type="molecule type" value="Genomic_DNA"/>
</dbReference>
<proteinExistence type="predicted"/>
<dbReference type="Proteomes" id="UP001524501">
    <property type="component" value="Unassembled WGS sequence"/>
</dbReference>
<dbReference type="RefSeq" id="WP_255965791.1">
    <property type="nucleotide sequence ID" value="NZ_JANFQF010000002.1"/>
</dbReference>
<evidence type="ECO:0000313" key="1">
    <source>
        <dbReference type="EMBL" id="MCQ4118382.1"/>
    </source>
</evidence>
<organism evidence="1 2">
    <name type="scientific">Rhodococcus tibetensis</name>
    <dbReference type="NCBI Taxonomy" id="2965064"/>
    <lineage>
        <taxon>Bacteria</taxon>
        <taxon>Bacillati</taxon>
        <taxon>Actinomycetota</taxon>
        <taxon>Actinomycetes</taxon>
        <taxon>Mycobacteriales</taxon>
        <taxon>Nocardiaceae</taxon>
        <taxon>Rhodococcus</taxon>
    </lineage>
</organism>